<dbReference type="PROSITE" id="PS51257">
    <property type="entry name" value="PROKAR_LIPOPROTEIN"/>
    <property type="match status" value="1"/>
</dbReference>
<feature type="signal peptide" evidence="1">
    <location>
        <begin position="1"/>
        <end position="22"/>
    </location>
</feature>
<dbReference type="EMBL" id="JAMQCR010000002">
    <property type="protein sequence ID" value="MCM2534528.1"/>
    <property type="molecule type" value="Genomic_DNA"/>
</dbReference>
<comment type="caution">
    <text evidence="2">The sequence shown here is derived from an EMBL/GenBank/DDBJ whole genome shotgun (WGS) entry which is preliminary data.</text>
</comment>
<proteinExistence type="predicted"/>
<evidence type="ECO:0000313" key="3">
    <source>
        <dbReference type="Proteomes" id="UP001523262"/>
    </source>
</evidence>
<protein>
    <submittedName>
        <fullName evidence="2">Uncharacterized protein</fullName>
    </submittedName>
</protein>
<name>A0ABT0WDX5_9BACI</name>
<evidence type="ECO:0000256" key="1">
    <source>
        <dbReference type="SAM" id="SignalP"/>
    </source>
</evidence>
<keyword evidence="3" id="KW-1185">Reference proteome</keyword>
<keyword evidence="1" id="KW-0732">Signal</keyword>
<dbReference type="Proteomes" id="UP001523262">
    <property type="component" value="Unassembled WGS sequence"/>
</dbReference>
<reference evidence="2 3" key="1">
    <citation type="submission" date="2022-06" db="EMBL/GenBank/DDBJ databases">
        <authorList>
            <person name="Jeon C.O."/>
        </authorList>
    </citation>
    <scope>NUCLEOTIDE SEQUENCE [LARGE SCALE GENOMIC DNA]</scope>
    <source>
        <strain evidence="2 3">KCTC 13943</strain>
    </source>
</reference>
<evidence type="ECO:0000313" key="2">
    <source>
        <dbReference type="EMBL" id="MCM2534528.1"/>
    </source>
</evidence>
<organism evidence="2 3">
    <name type="scientific">Neobacillus pocheonensis</name>
    <dbReference type="NCBI Taxonomy" id="363869"/>
    <lineage>
        <taxon>Bacteria</taxon>
        <taxon>Bacillati</taxon>
        <taxon>Bacillota</taxon>
        <taxon>Bacilli</taxon>
        <taxon>Bacillales</taxon>
        <taxon>Bacillaceae</taxon>
        <taxon>Neobacillus</taxon>
    </lineage>
</organism>
<sequence>MNRRKITLLSSLLISMATALFACTPAQNKESVNDGQVAQKKGIANVGQTALKNWNEPITD</sequence>
<accession>A0ABT0WDX5</accession>
<feature type="chain" id="PRO_5047371393" evidence="1">
    <location>
        <begin position="23"/>
        <end position="60"/>
    </location>
</feature>
<gene>
    <name evidence="2" type="ORF">NDK43_22005</name>
</gene>